<organism evidence="1 2">
    <name type="scientific">Paracoccus broussonetiae</name>
    <dbReference type="NCBI Taxonomy" id="3075834"/>
    <lineage>
        <taxon>Bacteria</taxon>
        <taxon>Pseudomonadati</taxon>
        <taxon>Pseudomonadota</taxon>
        <taxon>Alphaproteobacteria</taxon>
        <taxon>Rhodobacterales</taxon>
        <taxon>Paracoccaceae</taxon>
        <taxon>Paracoccus</taxon>
    </lineage>
</organism>
<sequence length="330" mass="36247">MYRMDEKLAQIRAGKYAKGDFIIADAKDGDMGPSINSTGPHRAKDGTWSRYRTRAEFLDKIQAVVEQDVVDIMLTSVSNLEALNERGVYSNSRVKPVIRANDATDCWVFRGASYASEPSRPFRTADLAVAKSLGADLGLYSITFNNDLDADYFSLEEFAAFRQDALQNDFKYFLEVFNPNAPLGLAAEDIPAFVNDAMIRCLAGLSRRERPEFLKIPYNGPAALEELASFDPSVIVGILGGGAGTTRDCLELIAQIERYGARVALFGRKINLADDPLEMVRMMRAVADGELNSEAAVREYHGSLARNGITPTRALDEDVQITEAVLKAAA</sequence>
<dbReference type="Gene3D" id="3.20.20.70">
    <property type="entry name" value="Aldolase class I"/>
    <property type="match status" value="1"/>
</dbReference>
<dbReference type="InterPro" id="IPR013785">
    <property type="entry name" value="Aldolase_TIM"/>
</dbReference>
<keyword evidence="2" id="KW-1185">Reference proteome</keyword>
<evidence type="ECO:0000313" key="2">
    <source>
        <dbReference type="Proteomes" id="UP001251085"/>
    </source>
</evidence>
<dbReference type="RefSeq" id="WP_311761140.1">
    <property type="nucleotide sequence ID" value="NZ_JAVRQI010000017.1"/>
</dbReference>
<dbReference type="Proteomes" id="UP001251085">
    <property type="component" value="Unassembled WGS sequence"/>
</dbReference>
<evidence type="ECO:0008006" key="3">
    <source>
        <dbReference type="Google" id="ProtNLM"/>
    </source>
</evidence>
<accession>A0ABU3EII1</accession>
<name>A0ABU3EII1_9RHOB</name>
<protein>
    <recommendedName>
        <fullName evidence="3">Aldolase</fullName>
    </recommendedName>
</protein>
<reference evidence="2" key="1">
    <citation type="submission" date="2023-07" db="EMBL/GenBank/DDBJ databases">
        <title>Characterization of two Paracoccaceae strains isolated from Phycosphere and proposal of Xinfangfangia lacusdiani sp. nov.</title>
        <authorList>
            <person name="Deng Y."/>
            <person name="Zhang Y.Q."/>
        </authorList>
    </citation>
    <scope>NUCLEOTIDE SEQUENCE [LARGE SCALE GENOMIC DNA]</scope>
    <source>
        <strain evidence="2">CPCC 101403</strain>
    </source>
</reference>
<comment type="caution">
    <text evidence="1">The sequence shown here is derived from an EMBL/GenBank/DDBJ whole genome shotgun (WGS) entry which is preliminary data.</text>
</comment>
<proteinExistence type="predicted"/>
<dbReference type="SUPFAM" id="SSF51569">
    <property type="entry name" value="Aldolase"/>
    <property type="match status" value="1"/>
</dbReference>
<evidence type="ECO:0000313" key="1">
    <source>
        <dbReference type="EMBL" id="MDT1064050.1"/>
    </source>
</evidence>
<dbReference type="EMBL" id="JAVRQI010000017">
    <property type="protein sequence ID" value="MDT1064050.1"/>
    <property type="molecule type" value="Genomic_DNA"/>
</dbReference>
<gene>
    <name evidence="1" type="ORF">RM190_19465</name>
</gene>